<dbReference type="PROSITE" id="PS50280">
    <property type="entry name" value="SET"/>
    <property type="match status" value="1"/>
</dbReference>
<dbReference type="PROSITE" id="PS51575">
    <property type="entry name" value="SAM_MT43_SUVAR39_2"/>
    <property type="match status" value="1"/>
</dbReference>
<evidence type="ECO:0000256" key="4">
    <source>
        <dbReference type="ARBA" id="ARBA00022679"/>
    </source>
</evidence>
<dbReference type="Pfam" id="PF02182">
    <property type="entry name" value="SAD_SRA"/>
    <property type="match status" value="1"/>
</dbReference>
<dbReference type="PANTHER" id="PTHR45660:SF13">
    <property type="entry name" value="HISTONE-LYSINE N-METHYLTRANSFERASE SETMAR"/>
    <property type="match status" value="1"/>
</dbReference>
<dbReference type="GO" id="GO:0032259">
    <property type="term" value="P:methylation"/>
    <property type="evidence" value="ECO:0007669"/>
    <property type="project" value="UniProtKB-KW"/>
</dbReference>
<dbReference type="GO" id="GO:0042054">
    <property type="term" value="F:histone methyltransferase activity"/>
    <property type="evidence" value="ECO:0007669"/>
    <property type="project" value="InterPro"/>
</dbReference>
<dbReference type="InterPro" id="IPR015947">
    <property type="entry name" value="PUA-like_sf"/>
</dbReference>
<evidence type="ECO:0000259" key="12">
    <source>
        <dbReference type="PROSITE" id="PS50868"/>
    </source>
</evidence>
<dbReference type="GO" id="GO:0005694">
    <property type="term" value="C:chromosome"/>
    <property type="evidence" value="ECO:0007669"/>
    <property type="project" value="UniProtKB-SubCell"/>
</dbReference>
<name>A0AAP0D4J4_9ASTR</name>
<dbReference type="Proteomes" id="UP001408789">
    <property type="component" value="Unassembled WGS sequence"/>
</dbReference>
<dbReference type="PROSITE" id="PS50867">
    <property type="entry name" value="PRE_SET"/>
    <property type="match status" value="1"/>
</dbReference>
<dbReference type="InterPro" id="IPR007728">
    <property type="entry name" value="Pre-SET_dom"/>
</dbReference>
<evidence type="ECO:0000256" key="7">
    <source>
        <dbReference type="ARBA" id="ARBA00023242"/>
    </source>
</evidence>
<evidence type="ECO:0008006" key="16">
    <source>
        <dbReference type="Google" id="ProtNLM"/>
    </source>
</evidence>
<evidence type="ECO:0000259" key="13">
    <source>
        <dbReference type="PROSITE" id="PS51015"/>
    </source>
</evidence>
<evidence type="ECO:0000313" key="15">
    <source>
        <dbReference type="Proteomes" id="UP001408789"/>
    </source>
</evidence>
<dbReference type="Gene3D" id="2.170.270.10">
    <property type="entry name" value="SET domain"/>
    <property type="match status" value="1"/>
</dbReference>
<accession>A0AAP0D4J4</accession>
<keyword evidence="5" id="KW-0949">S-adenosyl-L-methionine</keyword>
<feature type="domain" description="SET" evidence="10">
    <location>
        <begin position="539"/>
        <end position="668"/>
    </location>
</feature>
<feature type="region of interest" description="Disordered" evidence="9">
    <location>
        <begin position="74"/>
        <end position="165"/>
    </location>
</feature>
<evidence type="ECO:0000256" key="6">
    <source>
        <dbReference type="ARBA" id="ARBA00022853"/>
    </source>
</evidence>
<comment type="caution">
    <text evidence="14">The sequence shown here is derived from an EMBL/GenBank/DDBJ whole genome shotgun (WGS) entry which is preliminary data.</text>
</comment>
<dbReference type="InterPro" id="IPR001214">
    <property type="entry name" value="SET_dom"/>
</dbReference>
<keyword evidence="2" id="KW-0158">Chromosome</keyword>
<evidence type="ECO:0000313" key="14">
    <source>
        <dbReference type="EMBL" id="KAK9065717.1"/>
    </source>
</evidence>
<dbReference type="InterPro" id="IPR051357">
    <property type="entry name" value="H3K9_HMTase_SUVAR3-9"/>
</dbReference>
<dbReference type="InterPro" id="IPR003105">
    <property type="entry name" value="SRA_YDG"/>
</dbReference>
<comment type="subcellular location">
    <subcellularLocation>
        <location evidence="1">Chromosome</location>
    </subcellularLocation>
    <subcellularLocation>
        <location evidence="8">Nucleus</location>
    </subcellularLocation>
</comment>
<keyword evidence="15" id="KW-1185">Reference proteome</keyword>
<dbReference type="SUPFAM" id="SSF88697">
    <property type="entry name" value="PUA domain-like"/>
    <property type="match status" value="1"/>
</dbReference>
<evidence type="ECO:0000256" key="3">
    <source>
        <dbReference type="ARBA" id="ARBA00022603"/>
    </source>
</evidence>
<dbReference type="GO" id="GO:0005634">
    <property type="term" value="C:nucleus"/>
    <property type="evidence" value="ECO:0007669"/>
    <property type="project" value="UniProtKB-SubCell"/>
</dbReference>
<dbReference type="InterPro" id="IPR046341">
    <property type="entry name" value="SET_dom_sf"/>
</dbReference>
<feature type="compositionally biased region" description="Basic residues" evidence="9">
    <location>
        <begin position="149"/>
        <end position="159"/>
    </location>
</feature>
<sequence>MEHTFGSDHVSSGTINKHAVLTVKPLRCLAPIFPSAPDPSAPPSSQYASIPPTGPFPPGATPFFPFFAVNDSHKPAHPRPPYPIPSPVPLNSFKTPVSASGNGDIGTSRRSSRNRTVVDDDDGNSQSESYDNSFERNVETGNEVDGKIHVTRRKRKKKSGVPVSNTEVSIDSLVNDMLRTFNYVESDSVHQARNDKELADRVLIFFNLLRRKITQIDDKIKALPGAARRPDLRAGSVCMSYNVRANQDKRIGSVPGVDIGDIFFFRFELCLVGLHAPSMAGIDYLSSKFSADEEPLAVSIVSSGGYEDEGDDGDVLIYSGQGGVQRKDKQQMDQQLVRGNLALERSLHKANEVRVIRGLKDFASPTGKVYVYDGLYKIHESWIEKGKSGCNIFKYKLVRIAGQPEVFTLWKSVQLWKDGTTTRPGVILPDLTSGAESLPVCLVNDLDGEKGPAYFTYTSNLKYAKPFPSTKSSVLNCDCCTSGCQSGSNCPCVQRNEGQIPYTSLGVLLGHNSLIHECSNMCICPINCRNRISQAGLKMRLEVFKTKDRGWGLRSWDPIRSGSFICEYAGVVISENRTDSDDNYIFDATRTFEPLEPRPSDEPVKFPYPLIISARNEGNVARFMNHSCSPNVYWQPVIRENQDESYFHVGFFAIKHIPPMQELTFNYGMVLADKGGVRRKKCLCGSSKCKGVFY</sequence>
<dbReference type="SMART" id="SM00317">
    <property type="entry name" value="SET"/>
    <property type="match status" value="1"/>
</dbReference>
<dbReference type="InterPro" id="IPR003616">
    <property type="entry name" value="Post-SET_dom"/>
</dbReference>
<dbReference type="GO" id="GO:0008270">
    <property type="term" value="F:zinc ion binding"/>
    <property type="evidence" value="ECO:0007669"/>
    <property type="project" value="InterPro"/>
</dbReference>
<evidence type="ECO:0000256" key="5">
    <source>
        <dbReference type="ARBA" id="ARBA00022691"/>
    </source>
</evidence>
<evidence type="ECO:0000256" key="8">
    <source>
        <dbReference type="PROSITE-ProRule" id="PRU00358"/>
    </source>
</evidence>
<feature type="domain" description="Post-SET" evidence="12">
    <location>
        <begin position="678"/>
        <end position="694"/>
    </location>
</feature>
<dbReference type="SUPFAM" id="SSF82199">
    <property type="entry name" value="SET domain"/>
    <property type="match status" value="1"/>
</dbReference>
<dbReference type="Pfam" id="PF00856">
    <property type="entry name" value="SET"/>
    <property type="match status" value="1"/>
</dbReference>
<evidence type="ECO:0000256" key="9">
    <source>
        <dbReference type="SAM" id="MobiDB-lite"/>
    </source>
</evidence>
<dbReference type="PROSITE" id="PS51015">
    <property type="entry name" value="YDG"/>
    <property type="match status" value="1"/>
</dbReference>
<organism evidence="14 15">
    <name type="scientific">Deinandra increscens subsp. villosa</name>
    <dbReference type="NCBI Taxonomy" id="3103831"/>
    <lineage>
        <taxon>Eukaryota</taxon>
        <taxon>Viridiplantae</taxon>
        <taxon>Streptophyta</taxon>
        <taxon>Embryophyta</taxon>
        <taxon>Tracheophyta</taxon>
        <taxon>Spermatophyta</taxon>
        <taxon>Magnoliopsida</taxon>
        <taxon>eudicotyledons</taxon>
        <taxon>Gunneridae</taxon>
        <taxon>Pentapetalae</taxon>
        <taxon>asterids</taxon>
        <taxon>campanulids</taxon>
        <taxon>Asterales</taxon>
        <taxon>Asteraceae</taxon>
        <taxon>Asteroideae</taxon>
        <taxon>Heliantheae alliance</taxon>
        <taxon>Madieae</taxon>
        <taxon>Madiinae</taxon>
        <taxon>Deinandra</taxon>
    </lineage>
</organism>
<keyword evidence="3" id="KW-0489">Methyltransferase</keyword>
<dbReference type="SMART" id="SM00466">
    <property type="entry name" value="SRA"/>
    <property type="match status" value="1"/>
</dbReference>
<evidence type="ECO:0000259" key="10">
    <source>
        <dbReference type="PROSITE" id="PS50280"/>
    </source>
</evidence>
<dbReference type="InterPro" id="IPR025794">
    <property type="entry name" value="H3-K9-MeTrfase_plant"/>
</dbReference>
<dbReference type="EMBL" id="JBCNJP010000016">
    <property type="protein sequence ID" value="KAK9065717.1"/>
    <property type="molecule type" value="Genomic_DNA"/>
</dbReference>
<feature type="compositionally biased region" description="Pro residues" evidence="9">
    <location>
        <begin position="78"/>
        <end position="88"/>
    </location>
</feature>
<dbReference type="FunFam" id="2.30.280.10:FF:000003">
    <property type="entry name" value="Histone-lysine N-methyltransferase, H3 lysine-9 specific SUVH5"/>
    <property type="match status" value="1"/>
</dbReference>
<evidence type="ECO:0000256" key="1">
    <source>
        <dbReference type="ARBA" id="ARBA00004286"/>
    </source>
</evidence>
<protein>
    <recommendedName>
        <fullName evidence="16">Histone-lysine N-methyltransferase</fullName>
    </recommendedName>
</protein>
<dbReference type="Pfam" id="PF05033">
    <property type="entry name" value="Pre-SET"/>
    <property type="match status" value="1"/>
</dbReference>
<gene>
    <name evidence="14" type="ORF">SSX86_015118</name>
</gene>
<dbReference type="AlphaFoldDB" id="A0AAP0D4J4"/>
<keyword evidence="4" id="KW-0808">Transferase</keyword>
<keyword evidence="6" id="KW-0156">Chromatin regulator</keyword>
<dbReference type="PANTHER" id="PTHR45660">
    <property type="entry name" value="HISTONE-LYSINE N-METHYLTRANSFERASE SETMAR"/>
    <property type="match status" value="1"/>
</dbReference>
<evidence type="ECO:0000259" key="11">
    <source>
        <dbReference type="PROSITE" id="PS50867"/>
    </source>
</evidence>
<reference evidence="14 15" key="1">
    <citation type="submission" date="2024-04" db="EMBL/GenBank/DDBJ databases">
        <title>The reference genome of an endangered Asteraceae, Deinandra increscens subsp. villosa, native to the Central Coast of California.</title>
        <authorList>
            <person name="Guilliams M."/>
            <person name="Hasenstab-Lehman K."/>
            <person name="Meyer R."/>
            <person name="Mcevoy S."/>
        </authorList>
    </citation>
    <scope>NUCLEOTIDE SEQUENCE [LARGE SCALE GENOMIC DNA]</scope>
    <source>
        <tissue evidence="14">Leaf</tissue>
    </source>
</reference>
<dbReference type="Gene3D" id="2.30.280.10">
    <property type="entry name" value="SRA-YDG"/>
    <property type="match status" value="1"/>
</dbReference>
<keyword evidence="7 8" id="KW-0539">Nucleus</keyword>
<dbReference type="GO" id="GO:0003690">
    <property type="term" value="F:double-stranded DNA binding"/>
    <property type="evidence" value="ECO:0007669"/>
    <property type="project" value="TreeGrafter"/>
</dbReference>
<feature type="domain" description="YDG" evidence="13">
    <location>
        <begin position="252"/>
        <end position="399"/>
    </location>
</feature>
<feature type="domain" description="Pre-SET" evidence="11">
    <location>
        <begin position="475"/>
        <end position="536"/>
    </location>
</feature>
<feature type="compositionally biased region" description="Polar residues" evidence="9">
    <location>
        <begin position="92"/>
        <end position="101"/>
    </location>
</feature>
<dbReference type="PROSITE" id="PS50868">
    <property type="entry name" value="POST_SET"/>
    <property type="match status" value="1"/>
</dbReference>
<feature type="compositionally biased region" description="Basic and acidic residues" evidence="9">
    <location>
        <begin position="133"/>
        <end position="148"/>
    </location>
</feature>
<dbReference type="SMART" id="SM00468">
    <property type="entry name" value="PreSET"/>
    <property type="match status" value="1"/>
</dbReference>
<dbReference type="InterPro" id="IPR036987">
    <property type="entry name" value="SRA-YDG_sf"/>
</dbReference>
<proteinExistence type="predicted"/>
<evidence type="ECO:0000256" key="2">
    <source>
        <dbReference type="ARBA" id="ARBA00022454"/>
    </source>
</evidence>